<keyword evidence="1" id="KW-0812">Transmembrane</keyword>
<sequence length="127" mass="15607">MSDVQIFQIFGFMLLFIGLSTLLNKDTYKKMMDDFASSYWLYFLTWILIFLLWFIMVSFHNIWEWEMWLIITLLGWMSLTKWMVMIVFPDWTMDVTKKVMGIEKFITAYKYLVISLWLIFLILWYLS</sequence>
<dbReference type="AlphaFoldDB" id="K2H102"/>
<accession>K2H102</accession>
<organism evidence="2">
    <name type="scientific">uncultured bacterium</name>
    <name type="common">gcode 4</name>
    <dbReference type="NCBI Taxonomy" id="1234023"/>
    <lineage>
        <taxon>Bacteria</taxon>
        <taxon>environmental samples</taxon>
    </lineage>
</organism>
<dbReference type="EMBL" id="AMFJ01000154">
    <property type="protein sequence ID" value="EKE29525.1"/>
    <property type="molecule type" value="Genomic_DNA"/>
</dbReference>
<reference evidence="2" key="1">
    <citation type="journal article" date="2012" name="Science">
        <title>Fermentation, hydrogen, and sulfur metabolism in multiple uncultivated bacterial phyla.</title>
        <authorList>
            <person name="Wrighton K.C."/>
            <person name="Thomas B.C."/>
            <person name="Sharon I."/>
            <person name="Miller C.S."/>
            <person name="Castelle C.J."/>
            <person name="VerBerkmoes N.C."/>
            <person name="Wilkins M.J."/>
            <person name="Hettich R.L."/>
            <person name="Lipton M.S."/>
            <person name="Williams K.H."/>
            <person name="Long P.E."/>
            <person name="Banfield J.F."/>
        </authorList>
    </citation>
    <scope>NUCLEOTIDE SEQUENCE [LARGE SCALE GENOMIC DNA]</scope>
</reference>
<feature type="transmembrane region" description="Helical" evidence="1">
    <location>
        <begin position="6"/>
        <end position="23"/>
    </location>
</feature>
<keyword evidence="1" id="KW-1133">Transmembrane helix</keyword>
<feature type="transmembrane region" description="Helical" evidence="1">
    <location>
        <begin position="67"/>
        <end position="88"/>
    </location>
</feature>
<keyword evidence="1" id="KW-0472">Membrane</keyword>
<comment type="caution">
    <text evidence="2">The sequence shown here is derived from an EMBL/GenBank/DDBJ whole genome shotgun (WGS) entry which is preliminary data.</text>
</comment>
<feature type="transmembrane region" description="Helical" evidence="1">
    <location>
        <begin position="108"/>
        <end position="126"/>
    </location>
</feature>
<protein>
    <submittedName>
        <fullName evidence="2">Uncharacterized protein</fullName>
    </submittedName>
</protein>
<evidence type="ECO:0000313" key="2">
    <source>
        <dbReference type="EMBL" id="EKE29525.1"/>
    </source>
</evidence>
<name>K2H102_9BACT</name>
<evidence type="ECO:0000256" key="1">
    <source>
        <dbReference type="SAM" id="Phobius"/>
    </source>
</evidence>
<feature type="transmembrane region" description="Helical" evidence="1">
    <location>
        <begin position="35"/>
        <end position="55"/>
    </location>
</feature>
<gene>
    <name evidence="2" type="ORF">ACD_2C00154G0002</name>
</gene>
<proteinExistence type="predicted"/>